<dbReference type="InterPro" id="IPR029063">
    <property type="entry name" value="SAM-dependent_MTases_sf"/>
</dbReference>
<dbReference type="InterPro" id="IPR019410">
    <property type="entry name" value="Methyltransf_16"/>
</dbReference>
<name>A0A2N9FRG1_FAGSY</name>
<sequence length="337" mass="37747">MNGGDSAEEEEVMSEVHLGCPPGLSGSHISHFTISVPAPAPVEVEPSRYECESFRMDQDGDLLLTRRHKPASSIYRVTIQHNITSSIPNVGLQVWKAELVLSDFVLHKMFTSSDFHGIVALELGAGTGLVGILLARVAKTVFVTDHGDEILNNCATNVELNSALFNCQAAVHVRELEWMSPWPPRVGPGESPLHKRYSWTFSEVDQVQGASLLVAADVIYSDDLTDAFFSVLERLMSLGSEKVLYLALEKRYNFSVNDFNVVANGYLHFQSYLRDDKDSEDIKNGSAPCFAGKRIDITHIPHYVRDYDRGNDVEIWQIKYEKKSQFRDCCDNETEVM</sequence>
<dbReference type="Gene3D" id="3.40.50.150">
    <property type="entry name" value="Vaccinia Virus protein VP39"/>
    <property type="match status" value="1"/>
</dbReference>
<dbReference type="AlphaFoldDB" id="A0A2N9FRG1"/>
<proteinExistence type="predicted"/>
<dbReference type="FunFam" id="3.40.50.150:FF:000267">
    <property type="entry name" value="Putative methyltransferase family protein"/>
    <property type="match status" value="1"/>
</dbReference>
<reference evidence="1" key="1">
    <citation type="submission" date="2018-02" db="EMBL/GenBank/DDBJ databases">
        <authorList>
            <person name="Cohen D.B."/>
            <person name="Kent A.D."/>
        </authorList>
    </citation>
    <scope>NUCLEOTIDE SEQUENCE</scope>
</reference>
<dbReference type="PANTHER" id="PTHR23108:SF0">
    <property type="entry name" value="METHYLTRANSFERASE-LIKE PROTEIN 22"/>
    <property type="match status" value="1"/>
</dbReference>
<gene>
    <name evidence="1" type="ORF">FSB_LOCUS21189</name>
</gene>
<evidence type="ECO:0000313" key="1">
    <source>
        <dbReference type="EMBL" id="SPC93307.1"/>
    </source>
</evidence>
<dbReference type="Pfam" id="PF10294">
    <property type="entry name" value="Methyltransf_16"/>
    <property type="match status" value="1"/>
</dbReference>
<dbReference type="GO" id="GO:0008276">
    <property type="term" value="F:protein methyltransferase activity"/>
    <property type="evidence" value="ECO:0007669"/>
    <property type="project" value="InterPro"/>
</dbReference>
<dbReference type="PANTHER" id="PTHR23108">
    <property type="entry name" value="METHYLTRANSFERASE-RELATED"/>
    <property type="match status" value="1"/>
</dbReference>
<dbReference type="InterPro" id="IPR038899">
    <property type="entry name" value="METTL22"/>
</dbReference>
<dbReference type="EMBL" id="OIVN01001380">
    <property type="protein sequence ID" value="SPC93307.1"/>
    <property type="molecule type" value="Genomic_DNA"/>
</dbReference>
<organism evidence="1">
    <name type="scientific">Fagus sylvatica</name>
    <name type="common">Beechnut</name>
    <dbReference type="NCBI Taxonomy" id="28930"/>
    <lineage>
        <taxon>Eukaryota</taxon>
        <taxon>Viridiplantae</taxon>
        <taxon>Streptophyta</taxon>
        <taxon>Embryophyta</taxon>
        <taxon>Tracheophyta</taxon>
        <taxon>Spermatophyta</taxon>
        <taxon>Magnoliopsida</taxon>
        <taxon>eudicotyledons</taxon>
        <taxon>Gunneridae</taxon>
        <taxon>Pentapetalae</taxon>
        <taxon>rosids</taxon>
        <taxon>fabids</taxon>
        <taxon>Fagales</taxon>
        <taxon>Fagaceae</taxon>
        <taxon>Fagus</taxon>
    </lineage>
</organism>
<dbReference type="SUPFAM" id="SSF53335">
    <property type="entry name" value="S-adenosyl-L-methionine-dependent methyltransferases"/>
    <property type="match status" value="1"/>
</dbReference>
<protein>
    <recommendedName>
        <fullName evidence="2">Methyltransferase-like protein 22</fullName>
    </recommendedName>
</protein>
<evidence type="ECO:0008006" key="2">
    <source>
        <dbReference type="Google" id="ProtNLM"/>
    </source>
</evidence>
<accession>A0A2N9FRG1</accession>
<dbReference type="GO" id="GO:0005634">
    <property type="term" value="C:nucleus"/>
    <property type="evidence" value="ECO:0007669"/>
    <property type="project" value="TreeGrafter"/>
</dbReference>